<feature type="transmembrane region" description="Helical" evidence="1">
    <location>
        <begin position="243"/>
        <end position="262"/>
    </location>
</feature>
<keyword evidence="2" id="KW-0012">Acyltransferase</keyword>
<feature type="transmembrane region" description="Helical" evidence="1">
    <location>
        <begin position="132"/>
        <end position="150"/>
    </location>
</feature>
<feature type="transmembrane region" description="Helical" evidence="1">
    <location>
        <begin position="92"/>
        <end position="112"/>
    </location>
</feature>
<keyword evidence="2" id="KW-0808">Transferase</keyword>
<feature type="transmembrane region" description="Helical" evidence="1">
    <location>
        <begin position="211"/>
        <end position="231"/>
    </location>
</feature>
<organism evidence="2 3">
    <name type="scientific">Selenomonas ruminantium</name>
    <dbReference type="NCBI Taxonomy" id="971"/>
    <lineage>
        <taxon>Bacteria</taxon>
        <taxon>Bacillati</taxon>
        <taxon>Bacillota</taxon>
        <taxon>Negativicutes</taxon>
        <taxon>Selenomonadales</taxon>
        <taxon>Selenomonadaceae</taxon>
        <taxon>Selenomonas</taxon>
    </lineage>
</organism>
<sequence length="384" mass="43243">MLIELKNKRRLPAIDIFRGLAIAVMLLVNSLPNFEQAYPLLLHAPWAGLTLADLAFPGFVFIMGTAGALWFPKHEWGNSWDKFNTIFRRSALLILLGIVLNQLPILLQHIFYPAAGVSLWTDIAEHGRLMGVLQRLGLVYFFGMIITWWLRSEKLIAIMALLLLVLSSTCFHLYDTTNPFSPDNNISMLIDGLFPGAAHCYQGKAFDPEGLYGTIAATASFLWGMLAGKQLTLNSAPVFERVLLLLVSGTVLLIMGGAWSYLDIISKQLWTAPYVLLTSGGFMWLLGLLQVSCSLFPGFTEWLFTPFRLLGHNPLFMFVVPDRILLFLWYLSVQGMPVYVWLWQNTLLGILGAPLSILVYAALWVALWLPVANFLYKRQIIFKL</sequence>
<evidence type="ECO:0000313" key="2">
    <source>
        <dbReference type="EMBL" id="SDZ72752.1"/>
    </source>
</evidence>
<dbReference type="RefSeq" id="WP_074670123.1">
    <property type="nucleotide sequence ID" value="NZ_FNQG01000002.1"/>
</dbReference>
<dbReference type="Proteomes" id="UP000183469">
    <property type="component" value="Unassembled WGS sequence"/>
</dbReference>
<dbReference type="PANTHER" id="PTHR31061:SF24">
    <property type="entry name" value="LD22376P"/>
    <property type="match status" value="1"/>
</dbReference>
<gene>
    <name evidence="2" type="ORF">SAMN05660648_00058</name>
</gene>
<evidence type="ECO:0000256" key="1">
    <source>
        <dbReference type="SAM" id="Phobius"/>
    </source>
</evidence>
<name>A0A1H3VF14_SELRU</name>
<feature type="transmembrane region" description="Helical" evidence="1">
    <location>
        <begin position="282"/>
        <end position="304"/>
    </location>
</feature>
<feature type="transmembrane region" description="Helical" evidence="1">
    <location>
        <begin position="51"/>
        <end position="71"/>
    </location>
</feature>
<dbReference type="EMBL" id="FNQG01000002">
    <property type="protein sequence ID" value="SDZ72752.1"/>
    <property type="molecule type" value="Genomic_DNA"/>
</dbReference>
<dbReference type="AlphaFoldDB" id="A0A1H3VF14"/>
<dbReference type="GO" id="GO:0016746">
    <property type="term" value="F:acyltransferase activity"/>
    <property type="evidence" value="ECO:0007669"/>
    <property type="project" value="UniProtKB-KW"/>
</dbReference>
<dbReference type="PANTHER" id="PTHR31061">
    <property type="entry name" value="LD22376P"/>
    <property type="match status" value="1"/>
</dbReference>
<feature type="transmembrane region" description="Helical" evidence="1">
    <location>
        <begin position="155"/>
        <end position="174"/>
    </location>
</feature>
<keyword evidence="1" id="KW-0472">Membrane</keyword>
<keyword evidence="1" id="KW-0812">Transmembrane</keyword>
<accession>A0A1H3VF14</accession>
<keyword evidence="1" id="KW-1133">Transmembrane helix</keyword>
<evidence type="ECO:0000313" key="3">
    <source>
        <dbReference type="Proteomes" id="UP000183469"/>
    </source>
</evidence>
<protein>
    <submittedName>
        <fullName evidence="2">Predicted acyltransferase</fullName>
    </submittedName>
</protein>
<proteinExistence type="predicted"/>
<dbReference type="OrthoDB" id="9788724at2"/>
<feature type="transmembrane region" description="Helical" evidence="1">
    <location>
        <begin position="12"/>
        <end position="31"/>
    </location>
</feature>
<reference evidence="2 3" key="1">
    <citation type="submission" date="2016-10" db="EMBL/GenBank/DDBJ databases">
        <authorList>
            <person name="de Groot N.N."/>
        </authorList>
    </citation>
    <scope>NUCLEOTIDE SEQUENCE [LARGE SCALE GENOMIC DNA]</scope>
    <source>
        <strain evidence="2 3">DSM 2872</strain>
    </source>
</reference>
<feature type="transmembrane region" description="Helical" evidence="1">
    <location>
        <begin position="355"/>
        <end position="376"/>
    </location>
</feature>